<accession>A0AAJ3VVT1</accession>
<organism evidence="1 2">
    <name type="scientific">Paraburkholderia fungorum</name>
    <dbReference type="NCBI Taxonomy" id="134537"/>
    <lineage>
        <taxon>Bacteria</taxon>
        <taxon>Pseudomonadati</taxon>
        <taxon>Pseudomonadota</taxon>
        <taxon>Betaproteobacteria</taxon>
        <taxon>Burkholderiales</taxon>
        <taxon>Burkholderiaceae</taxon>
        <taxon>Paraburkholderia</taxon>
    </lineage>
</organism>
<evidence type="ECO:0000313" key="1">
    <source>
        <dbReference type="EMBL" id="MDT8836649.1"/>
    </source>
</evidence>
<sequence>MEKKDAKVVAKKFGINKQEAESQIVAEIFRNLDHRASNASGGVQDYEVHAIIGCQSLNCDGYKTDPQYANHDCNRHYIAGNQQAYDDLVNNNPVSTAIAGTGMVGYSLLHAVSNHGMKHP</sequence>
<protein>
    <submittedName>
        <fullName evidence="1">Uncharacterized protein</fullName>
    </submittedName>
</protein>
<dbReference type="EMBL" id="JANSLM010000001">
    <property type="protein sequence ID" value="MDT8836649.1"/>
    <property type="molecule type" value="Genomic_DNA"/>
</dbReference>
<proteinExistence type="predicted"/>
<dbReference type="AlphaFoldDB" id="A0AAJ3VVT1"/>
<gene>
    <name evidence="1" type="ORF">ParKJ_04420</name>
</gene>
<evidence type="ECO:0000313" key="2">
    <source>
        <dbReference type="Proteomes" id="UP001246473"/>
    </source>
</evidence>
<dbReference type="RefSeq" id="WP_028197974.1">
    <property type="nucleotide sequence ID" value="NZ_CADFGE010000004.1"/>
</dbReference>
<reference evidence="1" key="1">
    <citation type="submission" date="2022-08" db="EMBL/GenBank/DDBJ databases">
        <authorList>
            <person name="Kim S.-J."/>
        </authorList>
    </citation>
    <scope>NUCLEOTIDE SEQUENCE</scope>
    <source>
        <strain evidence="1">KJ</strain>
    </source>
</reference>
<name>A0AAJ3VVT1_9BURK</name>
<comment type="caution">
    <text evidence="1">The sequence shown here is derived from an EMBL/GenBank/DDBJ whole genome shotgun (WGS) entry which is preliminary data.</text>
</comment>
<dbReference type="Proteomes" id="UP001246473">
    <property type="component" value="Unassembled WGS sequence"/>
</dbReference>